<keyword evidence="1" id="KW-0812">Transmembrane</keyword>
<name>A0A7X5U5G5_9MYCO</name>
<dbReference type="EMBL" id="JAANOW010000004">
    <property type="protein sequence ID" value="NIH98791.1"/>
    <property type="molecule type" value="Genomic_DNA"/>
</dbReference>
<keyword evidence="1" id="KW-0472">Membrane</keyword>
<evidence type="ECO:0000313" key="3">
    <source>
        <dbReference type="EMBL" id="NIH98791.1"/>
    </source>
</evidence>
<comment type="caution">
    <text evidence="3">The sequence shown here is derived from an EMBL/GenBank/DDBJ whole genome shotgun (WGS) entry which is preliminary data.</text>
</comment>
<protein>
    <submittedName>
        <fullName evidence="3">Putative membrane protein</fullName>
    </submittedName>
</protein>
<gene>
    <name evidence="3" type="ORF">FHU31_005810</name>
</gene>
<dbReference type="InterPro" id="IPR018649">
    <property type="entry name" value="SHOCT"/>
</dbReference>
<evidence type="ECO:0000259" key="2">
    <source>
        <dbReference type="Pfam" id="PF09851"/>
    </source>
</evidence>
<dbReference type="Pfam" id="PF09851">
    <property type="entry name" value="SHOCT"/>
    <property type="match status" value="1"/>
</dbReference>
<evidence type="ECO:0000313" key="4">
    <source>
        <dbReference type="Proteomes" id="UP000547444"/>
    </source>
</evidence>
<keyword evidence="1" id="KW-1133">Transmembrane helix</keyword>
<dbReference type="AlphaFoldDB" id="A0A7X5U5G5"/>
<keyword evidence="4" id="KW-1185">Reference proteome</keyword>
<organism evidence="3 4">
    <name type="scientific">Mycolicibacterium fluoranthenivorans</name>
    <dbReference type="NCBI Taxonomy" id="258505"/>
    <lineage>
        <taxon>Bacteria</taxon>
        <taxon>Bacillati</taxon>
        <taxon>Actinomycetota</taxon>
        <taxon>Actinomycetes</taxon>
        <taxon>Mycobacteriales</taxon>
        <taxon>Mycobacteriaceae</taxon>
        <taxon>Mycolicibacterium</taxon>
    </lineage>
</organism>
<feature type="transmembrane region" description="Helical" evidence="1">
    <location>
        <begin position="16"/>
        <end position="38"/>
    </location>
</feature>
<sequence length="88" mass="9829">MMYDGWGWGGMGSGGWILMTVLMVLFWAAVITAVVLAIRYLTGPRHTSAHPPGSGPARAEGLLAERFARGEIDEDEFQRRMTLLREHR</sequence>
<proteinExistence type="predicted"/>
<dbReference type="Proteomes" id="UP000547444">
    <property type="component" value="Unassembled WGS sequence"/>
</dbReference>
<feature type="domain" description="SHOCT" evidence="2">
    <location>
        <begin position="63"/>
        <end position="81"/>
    </location>
</feature>
<evidence type="ECO:0000256" key="1">
    <source>
        <dbReference type="SAM" id="Phobius"/>
    </source>
</evidence>
<accession>A0A7X5U5G5</accession>
<reference evidence="3 4" key="1">
    <citation type="submission" date="2020-03" db="EMBL/GenBank/DDBJ databases">
        <title>Sequencing the genomes of 1000 actinobacteria strains.</title>
        <authorList>
            <person name="Klenk H.-P."/>
        </authorList>
    </citation>
    <scope>NUCLEOTIDE SEQUENCE [LARGE SCALE GENOMIC DNA]</scope>
    <source>
        <strain evidence="3 4">DSM 44556</strain>
    </source>
</reference>